<dbReference type="InterPro" id="IPR038973">
    <property type="entry name" value="MutL/Mlh/Pms-like"/>
</dbReference>
<dbReference type="CDD" id="cd16926">
    <property type="entry name" value="HATPase_MutL-MLH-PMS-like"/>
    <property type="match status" value="1"/>
</dbReference>
<accession>A0A834Y1U4</accession>
<evidence type="ECO:0000256" key="2">
    <source>
        <dbReference type="ARBA" id="ARBA00006082"/>
    </source>
</evidence>
<sequence length="778" mass="88310">MSTPAKIKKLDEVVVNRIAAGEVIQRPANALKELIENSLDAKSTNIQITVKDGGLKSLQIQDNGTGIRKEDMEIVCERFTTSKLQKFEDLKSISTFGFRGEALASISHVAHLTITTKTSLSNVAYKASYTDGKLKNDIKSIAGNQGTTILIENLFYNVQFVTRYAIHNPHVGFTLKKQNKRMTLLLFINHRLVDSTPIKKMLEDLYSIYLPKKTHPWCYISLEIDPNIVDVNVHPTKHEVRFLHEDTIIEIVKGALDEKLSTNTSSRTFYVQARLPQVDITKEDLEEVLPEYSKDKNKDDKKLYAKNMIRTDANDQKLDKFNFTINAKHDESIADKTNDESIVDKINDESIVDKISDESLNNNFQLTCPSDALTTPEPTQSNERGNPQGNWAKILDDSSSQSSNSTNAPTDPPITVEILKPNDKQNEDIIPDDSFVLMDSDDEPPQDNSKSNVVDPAIKTVVPHIELQEKPQADEETNENINNKNTKSIEKAKEKEKNVDVSSPDNNQVDESIKSNDKIEPSQLSEFKSYSINNFRRPVKLTTVLQLRKDVEDNYHEGLKKILSEMSFIGCVKNDLVLFQSDVNLYICKTRILAEELFYEIMLYDFANYGVLKFSDPLSLTDLAMLGLSTEEVGWTEDDGPKEEIAQRVTNLLIEKAPMLKEYFSIVIDSKGYLKSLPVLLDKYLPCPGDLPVYILRLSTEVNWTTEKECFDGICRETAKFFSHVDYSNEQYDSKHMIEHVLYPAIKESLLPPKHFSHDSTILQVASLPNLYKVFERC</sequence>
<dbReference type="Pfam" id="PF16413">
    <property type="entry name" value="Mlh1_C"/>
    <property type="match status" value="1"/>
</dbReference>
<comment type="caution">
    <text evidence="8">The sequence shown here is derived from an EMBL/GenBank/DDBJ whole genome shotgun (WGS) entry which is preliminary data.</text>
</comment>
<keyword evidence="5" id="KW-0539">Nucleus</keyword>
<dbReference type="InterPro" id="IPR013507">
    <property type="entry name" value="DNA_mismatch_S5_2-like"/>
</dbReference>
<proteinExistence type="inferred from homology"/>
<evidence type="ECO:0000256" key="3">
    <source>
        <dbReference type="ARBA" id="ARBA00022763"/>
    </source>
</evidence>
<dbReference type="SMART" id="SM01340">
    <property type="entry name" value="DNA_mis_repair"/>
    <property type="match status" value="1"/>
</dbReference>
<dbReference type="GO" id="GO:0030983">
    <property type="term" value="F:mismatched DNA binding"/>
    <property type="evidence" value="ECO:0007669"/>
    <property type="project" value="InterPro"/>
</dbReference>
<feature type="region of interest" description="Disordered" evidence="6">
    <location>
        <begin position="367"/>
        <end position="512"/>
    </location>
</feature>
<dbReference type="OrthoDB" id="10263226at2759"/>
<dbReference type="NCBIfam" id="TIGR00585">
    <property type="entry name" value="mutl"/>
    <property type="match status" value="1"/>
</dbReference>
<dbReference type="Pfam" id="PF01119">
    <property type="entry name" value="DNA_mis_repair"/>
    <property type="match status" value="1"/>
</dbReference>
<dbReference type="EMBL" id="JACMRX010000002">
    <property type="protein sequence ID" value="KAF7995011.1"/>
    <property type="molecule type" value="Genomic_DNA"/>
</dbReference>
<reference evidence="8 9" key="1">
    <citation type="submission" date="2020-08" db="EMBL/GenBank/DDBJ databases">
        <title>Aphidius gifuensis genome sequencing and assembly.</title>
        <authorList>
            <person name="Du Z."/>
        </authorList>
    </citation>
    <scope>NUCLEOTIDE SEQUENCE [LARGE SCALE GENOMIC DNA]</scope>
    <source>
        <strain evidence="8">YNYX2018</strain>
        <tissue evidence="8">Adults</tissue>
    </source>
</reference>
<name>A0A834Y1U4_APHGI</name>
<dbReference type="PROSITE" id="PS00058">
    <property type="entry name" value="DNA_MISMATCH_REPAIR_1"/>
    <property type="match status" value="1"/>
</dbReference>
<dbReference type="InterPro" id="IPR032189">
    <property type="entry name" value="Mlh1_C"/>
</dbReference>
<dbReference type="Pfam" id="PF13589">
    <property type="entry name" value="HATPase_c_3"/>
    <property type="match status" value="1"/>
</dbReference>
<comment type="subcellular location">
    <subcellularLocation>
        <location evidence="1">Nucleus</location>
    </subcellularLocation>
</comment>
<keyword evidence="4" id="KW-0234">DNA repair</keyword>
<organism evidence="8 9">
    <name type="scientific">Aphidius gifuensis</name>
    <name type="common">Parasitoid wasp</name>
    <dbReference type="NCBI Taxonomy" id="684658"/>
    <lineage>
        <taxon>Eukaryota</taxon>
        <taxon>Metazoa</taxon>
        <taxon>Ecdysozoa</taxon>
        <taxon>Arthropoda</taxon>
        <taxon>Hexapoda</taxon>
        <taxon>Insecta</taxon>
        <taxon>Pterygota</taxon>
        <taxon>Neoptera</taxon>
        <taxon>Endopterygota</taxon>
        <taxon>Hymenoptera</taxon>
        <taxon>Apocrita</taxon>
        <taxon>Ichneumonoidea</taxon>
        <taxon>Braconidae</taxon>
        <taxon>Aphidiinae</taxon>
        <taxon>Aphidius</taxon>
    </lineage>
</organism>
<protein>
    <recommendedName>
        <fullName evidence="7">DNA mismatch repair protein S5 domain-containing protein</fullName>
    </recommendedName>
</protein>
<dbReference type="SUPFAM" id="SSF55874">
    <property type="entry name" value="ATPase domain of HSP90 chaperone/DNA topoisomerase II/histidine kinase"/>
    <property type="match status" value="1"/>
</dbReference>
<gene>
    <name evidence="8" type="ORF">HCN44_004483</name>
</gene>
<feature type="compositionally biased region" description="Polar residues" evidence="6">
    <location>
        <begin position="500"/>
        <end position="510"/>
    </location>
</feature>
<evidence type="ECO:0000256" key="1">
    <source>
        <dbReference type="ARBA" id="ARBA00004123"/>
    </source>
</evidence>
<dbReference type="InterPro" id="IPR020568">
    <property type="entry name" value="Ribosomal_Su5_D2-typ_SF"/>
</dbReference>
<dbReference type="InterPro" id="IPR014762">
    <property type="entry name" value="DNA_mismatch_repair_CS"/>
</dbReference>
<evidence type="ECO:0000259" key="7">
    <source>
        <dbReference type="SMART" id="SM01340"/>
    </source>
</evidence>
<evidence type="ECO:0000313" key="9">
    <source>
        <dbReference type="Proteomes" id="UP000639338"/>
    </source>
</evidence>
<dbReference type="Proteomes" id="UP000639338">
    <property type="component" value="Unassembled WGS sequence"/>
</dbReference>
<evidence type="ECO:0000256" key="4">
    <source>
        <dbReference type="ARBA" id="ARBA00023204"/>
    </source>
</evidence>
<evidence type="ECO:0000256" key="6">
    <source>
        <dbReference type="SAM" id="MobiDB-lite"/>
    </source>
</evidence>
<comment type="similarity">
    <text evidence="2">Belongs to the DNA mismatch repair MutL/HexB family.</text>
</comment>
<dbReference type="Gene3D" id="3.30.565.10">
    <property type="entry name" value="Histidine kinase-like ATPase, C-terminal domain"/>
    <property type="match status" value="1"/>
</dbReference>
<dbReference type="GO" id="GO:0006298">
    <property type="term" value="P:mismatch repair"/>
    <property type="evidence" value="ECO:0007669"/>
    <property type="project" value="InterPro"/>
</dbReference>
<keyword evidence="9" id="KW-1185">Reference proteome</keyword>
<dbReference type="PANTHER" id="PTHR10073:SF12">
    <property type="entry name" value="DNA MISMATCH REPAIR PROTEIN MLH1"/>
    <property type="match status" value="1"/>
</dbReference>
<dbReference type="GO" id="GO:0032389">
    <property type="term" value="C:MutLalpha complex"/>
    <property type="evidence" value="ECO:0007669"/>
    <property type="project" value="TreeGrafter"/>
</dbReference>
<keyword evidence="3" id="KW-0227">DNA damage</keyword>
<dbReference type="GO" id="GO:0005524">
    <property type="term" value="F:ATP binding"/>
    <property type="evidence" value="ECO:0007669"/>
    <property type="project" value="InterPro"/>
</dbReference>
<dbReference type="GO" id="GO:0140664">
    <property type="term" value="F:ATP-dependent DNA damage sensor activity"/>
    <property type="evidence" value="ECO:0007669"/>
    <property type="project" value="InterPro"/>
</dbReference>
<dbReference type="GO" id="GO:0016887">
    <property type="term" value="F:ATP hydrolysis activity"/>
    <property type="evidence" value="ECO:0007669"/>
    <property type="project" value="InterPro"/>
</dbReference>
<dbReference type="AlphaFoldDB" id="A0A834Y1U4"/>
<feature type="domain" description="DNA mismatch repair protein S5" evidence="7">
    <location>
        <begin position="138"/>
        <end position="261"/>
    </location>
</feature>
<dbReference type="InterPro" id="IPR002099">
    <property type="entry name" value="MutL/Mlh/PMS"/>
</dbReference>
<dbReference type="PANTHER" id="PTHR10073">
    <property type="entry name" value="DNA MISMATCH REPAIR PROTEIN MLH, PMS, MUTL"/>
    <property type="match status" value="1"/>
</dbReference>
<feature type="compositionally biased region" description="Polar residues" evidence="6">
    <location>
        <begin position="367"/>
        <end position="389"/>
    </location>
</feature>
<dbReference type="SUPFAM" id="SSF54211">
    <property type="entry name" value="Ribosomal protein S5 domain 2-like"/>
    <property type="match status" value="1"/>
</dbReference>
<dbReference type="InterPro" id="IPR036890">
    <property type="entry name" value="HATPase_C_sf"/>
</dbReference>
<evidence type="ECO:0000313" key="8">
    <source>
        <dbReference type="EMBL" id="KAF7995011.1"/>
    </source>
</evidence>
<evidence type="ECO:0000256" key="5">
    <source>
        <dbReference type="ARBA" id="ARBA00023242"/>
    </source>
</evidence>
<dbReference type="FunFam" id="3.30.230.10:FF:000014">
    <property type="entry name" value="DNA mismatch repair protein Mlh1"/>
    <property type="match status" value="1"/>
</dbReference>
<dbReference type="FunFam" id="3.30.565.10:FF:000003">
    <property type="entry name" value="DNA mismatch repair endonuclease MutL"/>
    <property type="match status" value="1"/>
</dbReference>
<feature type="compositionally biased region" description="Basic and acidic residues" evidence="6">
    <location>
        <begin position="487"/>
        <end position="499"/>
    </location>
</feature>